<name>A0A8H8QJR0_9BASI</name>
<accession>A0A8H8QJR0</accession>
<proteinExistence type="predicted"/>
<keyword evidence="3" id="KW-1185">Reference proteome</keyword>
<dbReference type="AlphaFoldDB" id="A0A8H8QJR0"/>
<protein>
    <submittedName>
        <fullName evidence="2">Uncharacterized protein</fullName>
    </submittedName>
</protein>
<dbReference type="EMBL" id="ULHB01000007">
    <property type="protein sequence ID" value="SYW75494.1"/>
    <property type="molecule type" value="Genomic_DNA"/>
</dbReference>
<dbReference type="Proteomes" id="UP000658997">
    <property type="component" value="Unassembled WGS sequence"/>
</dbReference>
<organism evidence="2 3">
    <name type="scientific">Ustilago bromivora</name>
    <dbReference type="NCBI Taxonomy" id="307758"/>
    <lineage>
        <taxon>Eukaryota</taxon>
        <taxon>Fungi</taxon>
        <taxon>Dikarya</taxon>
        <taxon>Basidiomycota</taxon>
        <taxon>Ustilaginomycotina</taxon>
        <taxon>Ustilaginomycetes</taxon>
        <taxon>Ustilaginales</taxon>
        <taxon>Ustilaginaceae</taxon>
        <taxon>Ustilago</taxon>
    </lineage>
</organism>
<comment type="caution">
    <text evidence="2">The sequence shown here is derived from an EMBL/GenBank/DDBJ whole genome shotgun (WGS) entry which is preliminary data.</text>
</comment>
<feature type="region of interest" description="Disordered" evidence="1">
    <location>
        <begin position="1"/>
        <end position="21"/>
    </location>
</feature>
<evidence type="ECO:0000313" key="3">
    <source>
        <dbReference type="Proteomes" id="UP000658997"/>
    </source>
</evidence>
<reference evidence="2" key="1">
    <citation type="submission" date="2018-08" db="EMBL/GenBank/DDBJ databases">
        <authorList>
            <person name="Guldener U."/>
        </authorList>
    </citation>
    <scope>NUCLEOTIDE SEQUENCE</scope>
    <source>
        <strain evidence="2">UB2</strain>
    </source>
</reference>
<evidence type="ECO:0000313" key="2">
    <source>
        <dbReference type="EMBL" id="SYW75494.1"/>
    </source>
</evidence>
<gene>
    <name evidence="2" type="ORF">UBRO2_00728</name>
</gene>
<sequence>MCTPSRRCSSSPPLSGTSPLPACMDHDPGSSITASLVLALEAWFSCLKQQLDSQLAPPAAVLALPSAGQTSGTSDLYPNQAFASQLRGALQHGVKLGYDTCLDVVNLPMDSDDVHHLHHEMEARLAEGHLCHVTDPISMCLVCSLVSVVPKPHSNKRRTIYHLSHPHKPGTHLLSINDGINTSFVTIRYESLDAIMDFIYARLMGIHFDAFTLQAVSPLLTSHSDMSHYVNNFFGASDTTASPATPIQVLSLSAAALGFKLSHKKAVWDTTKLEILGVELDSVTQTASITQQ</sequence>
<evidence type="ECO:0000256" key="1">
    <source>
        <dbReference type="SAM" id="MobiDB-lite"/>
    </source>
</evidence>